<organism evidence="4 5">
    <name type="scientific">Kangiella marina</name>
    <dbReference type="NCBI Taxonomy" id="1079178"/>
    <lineage>
        <taxon>Bacteria</taxon>
        <taxon>Pseudomonadati</taxon>
        <taxon>Pseudomonadota</taxon>
        <taxon>Gammaproteobacteria</taxon>
        <taxon>Kangiellales</taxon>
        <taxon>Kangiellaceae</taxon>
        <taxon>Kangiella</taxon>
    </lineage>
</organism>
<dbReference type="Proteomes" id="UP001501011">
    <property type="component" value="Unassembled WGS sequence"/>
</dbReference>
<feature type="region of interest" description="Disordered" evidence="1">
    <location>
        <begin position="243"/>
        <end position="339"/>
    </location>
</feature>
<sequence length="465" mass="51611">MAFSQSLNPNVFEKHNRVLFLPSSWKRLMSLIKYQVPNGGFAVMEGEFGAGKSAFGRIFEKKLVLDENIDCQIVQVHPLSTIQQIQAQLPKDPEKPMLVIIDDAHEASTLLLQKLTVPTKNIYWFLLAEPGISERVDAFEERRVELPLFSKEDCFEFLQKQLQDQPKYVQVSQMQSDTIWYSSEGLPKEIIEHAKKNLSKLFSGHESSENFDKANKSWYMTAGLGAAALIFIIFLAISMGGPEDEEGPDATNEVEEVKTADIPTDDSSSLPIDTTKTAEDRVAKQESEKNTPADGNEVSALKNPSTEVEQVAKNSVSEEAMDGKTTAKGLTSEEVKEASESADPIESIALKVAKKESVVKAQPNVSKSFSQWLSSHSQDTYSLQLFSHSEKAAAKSFQGSLDLADSYVYPADIEGKIRYRVLWGAFKTRAEAQQAIDSLPSEILAQKPWIRQFSAISQEVSTSAN</sequence>
<evidence type="ECO:0000313" key="4">
    <source>
        <dbReference type="EMBL" id="GAA4358458.1"/>
    </source>
</evidence>
<dbReference type="RefSeq" id="WP_345291950.1">
    <property type="nucleotide sequence ID" value="NZ_BAABFV010000001.1"/>
</dbReference>
<comment type="caution">
    <text evidence="4">The sequence shown here is derived from an EMBL/GenBank/DDBJ whole genome shotgun (WGS) entry which is preliminary data.</text>
</comment>
<feature type="domain" description="SPOR" evidence="3">
    <location>
        <begin position="375"/>
        <end position="452"/>
    </location>
</feature>
<evidence type="ECO:0000256" key="1">
    <source>
        <dbReference type="SAM" id="MobiDB-lite"/>
    </source>
</evidence>
<feature type="compositionally biased region" description="Basic and acidic residues" evidence="1">
    <location>
        <begin position="276"/>
        <end position="291"/>
    </location>
</feature>
<dbReference type="InterPro" id="IPR007730">
    <property type="entry name" value="SPOR-like_dom"/>
</dbReference>
<dbReference type="SUPFAM" id="SSF52540">
    <property type="entry name" value="P-loop containing nucleoside triphosphate hydrolases"/>
    <property type="match status" value="1"/>
</dbReference>
<dbReference type="Gene3D" id="3.30.70.1070">
    <property type="entry name" value="Sporulation related repeat"/>
    <property type="match status" value="1"/>
</dbReference>
<dbReference type="InterPro" id="IPR036680">
    <property type="entry name" value="SPOR-like_sf"/>
</dbReference>
<feature type="transmembrane region" description="Helical" evidence="2">
    <location>
        <begin position="218"/>
        <end position="237"/>
    </location>
</feature>
<dbReference type="Pfam" id="PF05036">
    <property type="entry name" value="SPOR"/>
    <property type="match status" value="1"/>
</dbReference>
<dbReference type="PROSITE" id="PS51724">
    <property type="entry name" value="SPOR"/>
    <property type="match status" value="1"/>
</dbReference>
<feature type="compositionally biased region" description="Polar residues" evidence="1">
    <location>
        <begin position="302"/>
        <end position="317"/>
    </location>
</feature>
<name>A0ABP8IGM9_9GAMM</name>
<protein>
    <recommendedName>
        <fullName evidence="3">SPOR domain-containing protein</fullName>
    </recommendedName>
</protein>
<keyword evidence="2" id="KW-0812">Transmembrane</keyword>
<dbReference type="EMBL" id="BAABFV010000001">
    <property type="protein sequence ID" value="GAA4358458.1"/>
    <property type="molecule type" value="Genomic_DNA"/>
</dbReference>
<reference evidence="5" key="1">
    <citation type="journal article" date="2019" name="Int. J. Syst. Evol. Microbiol.">
        <title>The Global Catalogue of Microorganisms (GCM) 10K type strain sequencing project: providing services to taxonomists for standard genome sequencing and annotation.</title>
        <authorList>
            <consortium name="The Broad Institute Genomics Platform"/>
            <consortium name="The Broad Institute Genome Sequencing Center for Infectious Disease"/>
            <person name="Wu L."/>
            <person name="Ma J."/>
        </authorList>
    </citation>
    <scope>NUCLEOTIDE SEQUENCE [LARGE SCALE GENOMIC DNA]</scope>
    <source>
        <strain evidence="5">JCM 17728</strain>
    </source>
</reference>
<accession>A0ABP8IGM9</accession>
<feature type="compositionally biased region" description="Acidic residues" evidence="1">
    <location>
        <begin position="243"/>
        <end position="254"/>
    </location>
</feature>
<keyword evidence="2" id="KW-1133">Transmembrane helix</keyword>
<keyword evidence="5" id="KW-1185">Reference proteome</keyword>
<evidence type="ECO:0000256" key="2">
    <source>
        <dbReference type="SAM" id="Phobius"/>
    </source>
</evidence>
<keyword evidence="2" id="KW-0472">Membrane</keyword>
<gene>
    <name evidence="4" type="ORF">GCM10023151_08470</name>
</gene>
<feature type="compositionally biased region" description="Polar residues" evidence="1">
    <location>
        <begin position="265"/>
        <end position="275"/>
    </location>
</feature>
<evidence type="ECO:0000313" key="5">
    <source>
        <dbReference type="Proteomes" id="UP001501011"/>
    </source>
</evidence>
<evidence type="ECO:0000259" key="3">
    <source>
        <dbReference type="PROSITE" id="PS51724"/>
    </source>
</evidence>
<dbReference type="SUPFAM" id="SSF110997">
    <property type="entry name" value="Sporulation related repeat"/>
    <property type="match status" value="1"/>
</dbReference>
<dbReference type="InterPro" id="IPR027417">
    <property type="entry name" value="P-loop_NTPase"/>
</dbReference>
<proteinExistence type="predicted"/>